<protein>
    <recommendedName>
        <fullName evidence="1">G domain-containing protein</fullName>
    </recommendedName>
</protein>
<dbReference type="Gene3D" id="3.40.50.300">
    <property type="entry name" value="P-loop containing nucleotide triphosphate hydrolases"/>
    <property type="match status" value="2"/>
</dbReference>
<dbReference type="OrthoDB" id="8954335at2759"/>
<feature type="domain" description="G" evidence="1">
    <location>
        <begin position="254"/>
        <end position="311"/>
    </location>
</feature>
<dbReference type="InterPro" id="IPR027417">
    <property type="entry name" value="P-loop_NTPase"/>
</dbReference>
<dbReference type="Pfam" id="PF01926">
    <property type="entry name" value="MMR_HSR1"/>
    <property type="match status" value="2"/>
</dbReference>
<gene>
    <name evidence="2" type="ORF">EMPS_09417</name>
</gene>
<feature type="domain" description="G" evidence="1">
    <location>
        <begin position="11"/>
        <end position="121"/>
    </location>
</feature>
<evidence type="ECO:0000259" key="1">
    <source>
        <dbReference type="Pfam" id="PF01926"/>
    </source>
</evidence>
<dbReference type="Proteomes" id="UP000827284">
    <property type="component" value="Unassembled WGS sequence"/>
</dbReference>
<organism evidence="2 3">
    <name type="scientific">Entomortierella parvispora</name>
    <dbReference type="NCBI Taxonomy" id="205924"/>
    <lineage>
        <taxon>Eukaryota</taxon>
        <taxon>Fungi</taxon>
        <taxon>Fungi incertae sedis</taxon>
        <taxon>Mucoromycota</taxon>
        <taxon>Mortierellomycotina</taxon>
        <taxon>Mortierellomycetes</taxon>
        <taxon>Mortierellales</taxon>
        <taxon>Mortierellaceae</taxon>
        <taxon>Entomortierella</taxon>
    </lineage>
</organism>
<comment type="caution">
    <text evidence="2">The sequence shown here is derived from an EMBL/GenBank/DDBJ whole genome shotgun (WGS) entry which is preliminary data.</text>
</comment>
<dbReference type="GO" id="GO:0005525">
    <property type="term" value="F:GTP binding"/>
    <property type="evidence" value="ECO:0007669"/>
    <property type="project" value="InterPro"/>
</dbReference>
<evidence type="ECO:0000313" key="3">
    <source>
        <dbReference type="Proteomes" id="UP000827284"/>
    </source>
</evidence>
<proteinExistence type="predicted"/>
<keyword evidence="3" id="KW-1185">Reference proteome</keyword>
<dbReference type="AlphaFoldDB" id="A0A9P3HII9"/>
<name>A0A9P3HII9_9FUNG</name>
<dbReference type="EMBL" id="BQFW01000013">
    <property type="protein sequence ID" value="GJJ77058.1"/>
    <property type="molecule type" value="Genomic_DNA"/>
</dbReference>
<accession>A0A9P3HII9</accession>
<reference evidence="2" key="1">
    <citation type="submission" date="2021-11" db="EMBL/GenBank/DDBJ databases">
        <authorList>
            <person name="Herlambang A."/>
            <person name="Guo Y."/>
            <person name="Takashima Y."/>
            <person name="Nishizawa T."/>
        </authorList>
    </citation>
    <scope>NUCLEOTIDE SEQUENCE</scope>
    <source>
        <strain evidence="2">E1425</strain>
    </source>
</reference>
<dbReference type="InterPro" id="IPR006073">
    <property type="entry name" value="GTP-bd"/>
</dbReference>
<reference evidence="2" key="2">
    <citation type="journal article" date="2022" name="Microbiol. Resour. Announc.">
        <title>Whole-Genome Sequence of Entomortierella parvispora E1425, a Mucoromycotan Fungus Associated with Burkholderiaceae-Related Endosymbiotic Bacteria.</title>
        <authorList>
            <person name="Herlambang A."/>
            <person name="Guo Y."/>
            <person name="Takashima Y."/>
            <person name="Narisawa K."/>
            <person name="Ohta H."/>
            <person name="Nishizawa T."/>
        </authorList>
    </citation>
    <scope>NUCLEOTIDE SEQUENCE</scope>
    <source>
        <strain evidence="2">E1425</strain>
    </source>
</reference>
<sequence>MEIEASNITSVIFIGNPGVGKSALHNALGGSFESGYHEVTGMPVGDPQRVACRQHSLYLVDTPGVNDHPTAGCTATVKNSVDFNLGIIRDRLNNGGNCVVFFVIAPWRNGTIQSPDLMLMKLILEGMEEGPQIGLIMTQIYNSSFDIVTAPGFVRTTLMGVGANLEFLADERYLFLRKHKEKFDDNEIEDIRNYILGFEPRQVRIRAIPTQARSPSEGFDQMSVATGQQVLQDLSLLDAQDDVKDAGTTCRESVIFIGRPGVGKTTLHKALGATFHSGFRQLTRLECEQQYIHCGNNHLRLVDCPGILDNSDGQYFGSCEPLSMELNSRLNDGQPYAIFFVICPRNGRVDPGDLTMMHTVLSSMKRGPVVGLVLNQVGLRDISKARDPYSSRPMVDVLKQSGANIRVLSSRGPLVLADHEGGFFSDQDIVSIQDYVLSFLSVRKMVKVKKLLSKIFHLE</sequence>
<evidence type="ECO:0000313" key="2">
    <source>
        <dbReference type="EMBL" id="GJJ77058.1"/>
    </source>
</evidence>
<dbReference type="SUPFAM" id="SSF52540">
    <property type="entry name" value="P-loop containing nucleoside triphosphate hydrolases"/>
    <property type="match status" value="2"/>
</dbReference>
<dbReference type="CDD" id="cd00882">
    <property type="entry name" value="Ras_like_GTPase"/>
    <property type="match status" value="1"/>
</dbReference>